<name>A0AAE0BM32_9CHLO</name>
<evidence type="ECO:0000259" key="6">
    <source>
        <dbReference type="PROSITE" id="PS50089"/>
    </source>
</evidence>
<dbReference type="Gene3D" id="3.30.40.10">
    <property type="entry name" value="Zinc/RING finger domain, C3HC4 (zinc finger)"/>
    <property type="match status" value="1"/>
</dbReference>
<keyword evidence="8" id="KW-1185">Reference proteome</keyword>
<organism evidence="7 8">
    <name type="scientific">Cymbomonas tetramitiformis</name>
    <dbReference type="NCBI Taxonomy" id="36881"/>
    <lineage>
        <taxon>Eukaryota</taxon>
        <taxon>Viridiplantae</taxon>
        <taxon>Chlorophyta</taxon>
        <taxon>Pyramimonadophyceae</taxon>
        <taxon>Pyramimonadales</taxon>
        <taxon>Pyramimonadaceae</taxon>
        <taxon>Cymbomonas</taxon>
    </lineage>
</organism>
<dbReference type="SMART" id="SM00028">
    <property type="entry name" value="TPR"/>
    <property type="match status" value="4"/>
</dbReference>
<dbReference type="Proteomes" id="UP001190700">
    <property type="component" value="Unassembled WGS sequence"/>
</dbReference>
<feature type="repeat" description="TPR" evidence="4">
    <location>
        <begin position="70"/>
        <end position="103"/>
    </location>
</feature>
<keyword evidence="2 4" id="KW-0802">TPR repeat</keyword>
<dbReference type="PROSITE" id="PS50005">
    <property type="entry name" value="TPR"/>
    <property type="match status" value="2"/>
</dbReference>
<dbReference type="Pfam" id="PF13181">
    <property type="entry name" value="TPR_8"/>
    <property type="match status" value="1"/>
</dbReference>
<keyword evidence="3" id="KW-0479">Metal-binding</keyword>
<dbReference type="Gene3D" id="1.25.40.10">
    <property type="entry name" value="Tetratricopeptide repeat domain"/>
    <property type="match status" value="2"/>
</dbReference>
<dbReference type="SUPFAM" id="SSF57850">
    <property type="entry name" value="RING/U-box"/>
    <property type="match status" value="1"/>
</dbReference>
<keyword evidence="1" id="KW-0677">Repeat</keyword>
<evidence type="ECO:0000313" key="7">
    <source>
        <dbReference type="EMBL" id="KAK3238440.1"/>
    </source>
</evidence>
<dbReference type="Pfam" id="PF13920">
    <property type="entry name" value="zf-C3HC4_3"/>
    <property type="match status" value="1"/>
</dbReference>
<dbReference type="Pfam" id="PF13432">
    <property type="entry name" value="TPR_16"/>
    <property type="match status" value="1"/>
</dbReference>
<proteinExistence type="predicted"/>
<keyword evidence="3" id="KW-0863">Zinc-finger</keyword>
<dbReference type="PROSITE" id="PS50089">
    <property type="entry name" value="ZF_RING_2"/>
    <property type="match status" value="1"/>
</dbReference>
<dbReference type="InterPro" id="IPR011990">
    <property type="entry name" value="TPR-like_helical_dom_sf"/>
</dbReference>
<dbReference type="InterPro" id="IPR050498">
    <property type="entry name" value="Ycf3"/>
</dbReference>
<feature type="repeat" description="TPR" evidence="4">
    <location>
        <begin position="138"/>
        <end position="171"/>
    </location>
</feature>
<feature type="region of interest" description="Disordered" evidence="5">
    <location>
        <begin position="1"/>
        <end position="24"/>
    </location>
</feature>
<dbReference type="InterPro" id="IPR019734">
    <property type="entry name" value="TPR_rpt"/>
</dbReference>
<dbReference type="InterPro" id="IPR001841">
    <property type="entry name" value="Znf_RING"/>
</dbReference>
<reference evidence="7 8" key="1">
    <citation type="journal article" date="2015" name="Genome Biol. Evol.">
        <title>Comparative Genomics of a Bacterivorous Green Alga Reveals Evolutionary Causalities and Consequences of Phago-Mixotrophic Mode of Nutrition.</title>
        <authorList>
            <person name="Burns J.A."/>
            <person name="Paasch A."/>
            <person name="Narechania A."/>
            <person name="Kim E."/>
        </authorList>
    </citation>
    <scope>NUCLEOTIDE SEQUENCE [LARGE SCALE GENOMIC DNA]</scope>
    <source>
        <strain evidence="7 8">PLY_AMNH</strain>
    </source>
</reference>
<dbReference type="SUPFAM" id="SSF48452">
    <property type="entry name" value="TPR-like"/>
    <property type="match status" value="1"/>
</dbReference>
<feature type="domain" description="RING-type" evidence="6">
    <location>
        <begin position="173"/>
        <end position="211"/>
    </location>
</feature>
<comment type="caution">
    <text evidence="7">The sequence shown here is derived from an EMBL/GenBank/DDBJ whole genome shotgun (WGS) entry which is preliminary data.</text>
</comment>
<dbReference type="PANTHER" id="PTHR44858:SF1">
    <property type="entry name" value="UDP-N-ACETYLGLUCOSAMINE--PEPTIDE N-ACETYLGLUCOSAMINYLTRANSFERASE SPINDLY-RELATED"/>
    <property type="match status" value="1"/>
</dbReference>
<evidence type="ECO:0000256" key="3">
    <source>
        <dbReference type="PROSITE-ProRule" id="PRU00175"/>
    </source>
</evidence>
<gene>
    <name evidence="7" type="ORF">CYMTET_51548</name>
</gene>
<dbReference type="InterPro" id="IPR013083">
    <property type="entry name" value="Znf_RING/FYVE/PHD"/>
</dbReference>
<sequence length="255" mass="28324">MGCNTSRDPAPVPEAASEGDLEPKGVNRVEKTEANAMRHYFRGNGLMEQGEYDLALHEYTVSILDKPDFVSAYYERGLANEHLGKLEEALADFGHAIRLKHNHAFAHSARAAVYAKLERYEDAIADCCISIEYNNEDALAFSVRGKAYSQLGEADKAFEDFERAGNLESRRTCVVCMENPRGARLHPCLHAALCATCAKNFLHEQRACPLCGKHIDNIEFGSFDKTFAFDDEFATSATYHPSVAEPPLILSDLED</sequence>
<dbReference type="AlphaFoldDB" id="A0AAE0BM32"/>
<protein>
    <recommendedName>
        <fullName evidence="6">RING-type domain-containing protein</fullName>
    </recommendedName>
</protein>
<dbReference type="GO" id="GO:0005737">
    <property type="term" value="C:cytoplasm"/>
    <property type="evidence" value="ECO:0007669"/>
    <property type="project" value="UniProtKB-ARBA"/>
</dbReference>
<evidence type="ECO:0000256" key="2">
    <source>
        <dbReference type="ARBA" id="ARBA00022803"/>
    </source>
</evidence>
<keyword evidence="3" id="KW-0862">Zinc</keyword>
<accession>A0AAE0BM32</accession>
<dbReference type="GO" id="GO:0008270">
    <property type="term" value="F:zinc ion binding"/>
    <property type="evidence" value="ECO:0007669"/>
    <property type="project" value="UniProtKB-KW"/>
</dbReference>
<evidence type="ECO:0000256" key="4">
    <source>
        <dbReference type="PROSITE-ProRule" id="PRU00339"/>
    </source>
</evidence>
<dbReference type="PANTHER" id="PTHR44858">
    <property type="entry name" value="TETRATRICOPEPTIDE REPEAT PROTEIN 6"/>
    <property type="match status" value="1"/>
</dbReference>
<dbReference type="EMBL" id="LGRX02034213">
    <property type="protein sequence ID" value="KAK3238440.1"/>
    <property type="molecule type" value="Genomic_DNA"/>
</dbReference>
<evidence type="ECO:0000256" key="1">
    <source>
        <dbReference type="ARBA" id="ARBA00022737"/>
    </source>
</evidence>
<evidence type="ECO:0000313" key="8">
    <source>
        <dbReference type="Proteomes" id="UP001190700"/>
    </source>
</evidence>
<evidence type="ECO:0000256" key="5">
    <source>
        <dbReference type="SAM" id="MobiDB-lite"/>
    </source>
</evidence>
<dbReference type="SMART" id="SM00184">
    <property type="entry name" value="RING"/>
    <property type="match status" value="1"/>
</dbReference>